<comment type="caution">
    <text evidence="6">The sequence shown here is derived from an EMBL/GenBank/DDBJ whole genome shotgun (WGS) entry which is preliminary data.</text>
</comment>
<evidence type="ECO:0000256" key="2">
    <source>
        <dbReference type="ARBA" id="ARBA00023015"/>
    </source>
</evidence>
<dbReference type="STRING" id="71784.A0A1Y2AKW1"/>
<keyword evidence="2" id="KW-0805">Transcription regulation</keyword>
<dbReference type="InParanoid" id="A0A1Y2AKW1"/>
<feature type="compositionally biased region" description="Gly residues" evidence="4">
    <location>
        <begin position="26"/>
        <end position="40"/>
    </location>
</feature>
<feature type="region of interest" description="Disordered" evidence="4">
    <location>
        <begin position="1"/>
        <end position="203"/>
    </location>
</feature>
<reference evidence="6 7" key="1">
    <citation type="submission" date="2016-07" db="EMBL/GenBank/DDBJ databases">
        <title>Pervasive Adenine N6-methylation of Active Genes in Fungi.</title>
        <authorList>
            <consortium name="DOE Joint Genome Institute"/>
            <person name="Mondo S.J."/>
            <person name="Dannebaum R.O."/>
            <person name="Kuo R.C."/>
            <person name="Labutti K."/>
            <person name="Haridas S."/>
            <person name="Kuo A."/>
            <person name="Salamov A."/>
            <person name="Ahrendt S.R."/>
            <person name="Lipzen A."/>
            <person name="Sullivan W."/>
            <person name="Andreopoulos W.B."/>
            <person name="Clum A."/>
            <person name="Lindquist E."/>
            <person name="Daum C."/>
            <person name="Ramamoorthy G.K."/>
            <person name="Gryganskyi A."/>
            <person name="Culley D."/>
            <person name="Magnuson J.K."/>
            <person name="James T.Y."/>
            <person name="O'Malley M.A."/>
            <person name="Stajich J.E."/>
            <person name="Spatafora J.W."/>
            <person name="Visel A."/>
            <person name="Grigoriev I.V."/>
        </authorList>
    </citation>
    <scope>NUCLEOTIDE SEQUENCE [LARGE SCALE GENOMIC DNA]</scope>
    <source>
        <strain evidence="6 7">68-887.2</strain>
    </source>
</reference>
<keyword evidence="7" id="KW-1185">Reference proteome</keyword>
<proteinExistence type="inferred from homology"/>
<feature type="domain" description="NOT2/NOT3/NOT5 C-terminal" evidence="5">
    <location>
        <begin position="264"/>
        <end position="380"/>
    </location>
</feature>
<sequence length="427" mass="45566">MYYATAGQQATQPPGQSQARGMGFPPIGGIGRGGPPGFGRGSDSSDFPALGSHVPSSTYASQAQPAQGSSQPPHLAQQMLFSQGMAQGLAPPPPPGLGVPASASSNQTNGSGENLRGEDFPALGAGPDGKDRLAGYLRTPNQQPPPSPPVTLPNGAGGSHSNSATPSTNPPHPASGAGAPSTADSSWARHSPSRQQEPIVRPVQQIMSSPADQWGLKGLLYEIQMSLGKPDQQRWLFGDDLAEMGMDLSTDEPIYHNLVTPWVEPSQLSHPPQSDDPFHIPQCYYVNAQPIASKIQNFVDETLFYMFYTGIQDVSQLEAAEELYNRNWRYHTELQVWLTSPNIPSVENDPSTSWLTAPILVFDPSTFSRRQTPDDFMVELSLLEKTRSAATIISEEDARKGGAGEETNGLPGRQALASSFGQGIAAR</sequence>
<feature type="compositionally biased region" description="Low complexity" evidence="4">
    <location>
        <begin position="60"/>
        <end position="73"/>
    </location>
</feature>
<gene>
    <name evidence="6" type="ORF">BCR39DRAFT_549736</name>
</gene>
<evidence type="ECO:0000256" key="1">
    <source>
        <dbReference type="ARBA" id="ARBA00007682"/>
    </source>
</evidence>
<dbReference type="EMBL" id="MCFC01000082">
    <property type="protein sequence ID" value="ORY23199.1"/>
    <property type="molecule type" value="Genomic_DNA"/>
</dbReference>
<dbReference type="InterPro" id="IPR040168">
    <property type="entry name" value="Not2/3/5"/>
</dbReference>
<name>A0A1Y2AKW1_9TREE</name>
<dbReference type="GO" id="GO:0006355">
    <property type="term" value="P:regulation of DNA-templated transcription"/>
    <property type="evidence" value="ECO:0007669"/>
    <property type="project" value="InterPro"/>
</dbReference>
<feature type="compositionally biased region" description="Pro residues" evidence="4">
    <location>
        <begin position="142"/>
        <end position="151"/>
    </location>
</feature>
<evidence type="ECO:0000313" key="6">
    <source>
        <dbReference type="EMBL" id="ORY23199.1"/>
    </source>
</evidence>
<dbReference type="Proteomes" id="UP000193986">
    <property type="component" value="Unassembled WGS sequence"/>
</dbReference>
<dbReference type="OrthoDB" id="25391at2759"/>
<protein>
    <recommendedName>
        <fullName evidence="5">NOT2/NOT3/NOT5 C-terminal domain-containing protein</fullName>
    </recommendedName>
</protein>
<evidence type="ECO:0000313" key="7">
    <source>
        <dbReference type="Proteomes" id="UP000193986"/>
    </source>
</evidence>
<feature type="compositionally biased region" description="Low complexity" evidence="4">
    <location>
        <begin position="174"/>
        <end position="186"/>
    </location>
</feature>
<feature type="region of interest" description="Disordered" evidence="4">
    <location>
        <begin position="397"/>
        <end position="427"/>
    </location>
</feature>
<accession>A0A1Y2AKW1</accession>
<dbReference type="InterPro" id="IPR007282">
    <property type="entry name" value="NOT2/3/5_C"/>
</dbReference>
<evidence type="ECO:0000259" key="5">
    <source>
        <dbReference type="Pfam" id="PF04153"/>
    </source>
</evidence>
<evidence type="ECO:0000256" key="4">
    <source>
        <dbReference type="SAM" id="MobiDB-lite"/>
    </source>
</evidence>
<evidence type="ECO:0000256" key="3">
    <source>
        <dbReference type="ARBA" id="ARBA00023163"/>
    </source>
</evidence>
<dbReference type="Pfam" id="PF04153">
    <property type="entry name" value="NOT2_3_5_C"/>
    <property type="match status" value="1"/>
</dbReference>
<keyword evidence="3" id="KW-0804">Transcription</keyword>
<dbReference type="FunCoup" id="A0A1Y2AKW1">
    <property type="interactions" value="48"/>
</dbReference>
<dbReference type="Gene3D" id="2.30.30.1020">
    <property type="entry name" value="CCR4-NOT complex subunit 2/3/5, C-terminal domain"/>
    <property type="match status" value="1"/>
</dbReference>
<dbReference type="AlphaFoldDB" id="A0A1Y2AKW1"/>
<dbReference type="PANTHER" id="PTHR23326">
    <property type="entry name" value="CCR4 NOT-RELATED"/>
    <property type="match status" value="1"/>
</dbReference>
<organism evidence="6 7">
    <name type="scientific">Naematelia encephala</name>
    <dbReference type="NCBI Taxonomy" id="71784"/>
    <lineage>
        <taxon>Eukaryota</taxon>
        <taxon>Fungi</taxon>
        <taxon>Dikarya</taxon>
        <taxon>Basidiomycota</taxon>
        <taxon>Agaricomycotina</taxon>
        <taxon>Tremellomycetes</taxon>
        <taxon>Tremellales</taxon>
        <taxon>Naemateliaceae</taxon>
        <taxon>Naematelia</taxon>
    </lineage>
</organism>
<feature type="compositionally biased region" description="Polar residues" evidence="4">
    <location>
        <begin position="1"/>
        <end position="19"/>
    </location>
</feature>
<comment type="similarity">
    <text evidence="1">Belongs to the CNOT2/3/5 family.</text>
</comment>
<dbReference type="GO" id="GO:0030015">
    <property type="term" value="C:CCR4-NOT core complex"/>
    <property type="evidence" value="ECO:0007669"/>
    <property type="project" value="InterPro"/>
</dbReference>
<dbReference type="GO" id="GO:0000289">
    <property type="term" value="P:nuclear-transcribed mRNA poly(A) tail shortening"/>
    <property type="evidence" value="ECO:0007669"/>
    <property type="project" value="UniProtKB-ARBA"/>
</dbReference>
<dbReference type="InterPro" id="IPR038635">
    <property type="entry name" value="CCR4-NOT_su2/3/5_C_sf"/>
</dbReference>